<dbReference type="GO" id="GO:0019706">
    <property type="term" value="F:protein-cysteine S-palmitoyltransferase activity"/>
    <property type="evidence" value="ECO:0007669"/>
    <property type="project" value="UniProtKB-EC"/>
</dbReference>
<dbReference type="GO" id="GO:0016020">
    <property type="term" value="C:membrane"/>
    <property type="evidence" value="ECO:0007669"/>
    <property type="project" value="UniProtKB-SubCell"/>
</dbReference>
<dbReference type="GO" id="GO:0005783">
    <property type="term" value="C:endoplasmic reticulum"/>
    <property type="evidence" value="ECO:0007669"/>
    <property type="project" value="TreeGrafter"/>
</dbReference>
<feature type="transmembrane region" description="Helical" evidence="11">
    <location>
        <begin position="218"/>
        <end position="240"/>
    </location>
</feature>
<name>A0A409YBS9_9AGAR</name>
<feature type="transmembrane region" description="Helical" evidence="11">
    <location>
        <begin position="47"/>
        <end position="69"/>
    </location>
</feature>
<dbReference type="InterPro" id="IPR001594">
    <property type="entry name" value="Palmitoyltrfase_DHHC"/>
</dbReference>
<keyword evidence="8 11" id="KW-0012">Acyltransferase</keyword>
<feature type="domain" description="Palmitoyltransferase DHHC" evidence="13">
    <location>
        <begin position="146"/>
        <end position="252"/>
    </location>
</feature>
<dbReference type="GO" id="GO:0005794">
    <property type="term" value="C:Golgi apparatus"/>
    <property type="evidence" value="ECO:0007669"/>
    <property type="project" value="TreeGrafter"/>
</dbReference>
<dbReference type="STRING" id="181874.A0A409YBS9"/>
<evidence type="ECO:0000256" key="10">
    <source>
        <dbReference type="ARBA" id="ARBA00048048"/>
    </source>
</evidence>
<dbReference type="EMBL" id="NHTK01001311">
    <property type="protein sequence ID" value="PPR00455.1"/>
    <property type="molecule type" value="Genomic_DNA"/>
</dbReference>
<dbReference type="OrthoDB" id="9909019at2759"/>
<evidence type="ECO:0000256" key="2">
    <source>
        <dbReference type="ARBA" id="ARBA00022679"/>
    </source>
</evidence>
<feature type="transmembrane region" description="Helical" evidence="11">
    <location>
        <begin position="177"/>
        <end position="203"/>
    </location>
</feature>
<feature type="compositionally biased region" description="Low complexity" evidence="12">
    <location>
        <begin position="12"/>
        <end position="31"/>
    </location>
</feature>
<dbReference type="PANTHER" id="PTHR22883:SF23">
    <property type="entry name" value="PALMITOYLTRANSFERASE ZDHHC6"/>
    <property type="match status" value="1"/>
</dbReference>
<keyword evidence="6" id="KW-0564">Palmitate</keyword>
<dbReference type="InParanoid" id="A0A409YBS9"/>
<feature type="region of interest" description="Disordered" evidence="12">
    <location>
        <begin position="1"/>
        <end position="34"/>
    </location>
</feature>
<dbReference type="Proteomes" id="UP000284842">
    <property type="component" value="Unassembled WGS sequence"/>
</dbReference>
<evidence type="ECO:0000259" key="13">
    <source>
        <dbReference type="Pfam" id="PF01529"/>
    </source>
</evidence>
<comment type="subcellular location">
    <subcellularLocation>
        <location evidence="1">Membrane</location>
        <topology evidence="1">Multi-pass membrane protein</topology>
    </subcellularLocation>
</comment>
<evidence type="ECO:0000256" key="3">
    <source>
        <dbReference type="ARBA" id="ARBA00022692"/>
    </source>
</evidence>
<evidence type="ECO:0000256" key="9">
    <source>
        <dbReference type="ARBA" id="ARBA00038298"/>
    </source>
</evidence>
<dbReference type="EC" id="2.3.1.225" evidence="11"/>
<reference evidence="14 15" key="1">
    <citation type="journal article" date="2018" name="Evol. Lett.">
        <title>Horizontal gene cluster transfer increased hallucinogenic mushroom diversity.</title>
        <authorList>
            <person name="Reynolds H.T."/>
            <person name="Vijayakumar V."/>
            <person name="Gluck-Thaler E."/>
            <person name="Korotkin H.B."/>
            <person name="Matheny P.B."/>
            <person name="Slot J.C."/>
        </authorList>
    </citation>
    <scope>NUCLEOTIDE SEQUENCE [LARGE SCALE GENOMIC DNA]</scope>
    <source>
        <strain evidence="14 15">2629</strain>
    </source>
</reference>
<evidence type="ECO:0000256" key="4">
    <source>
        <dbReference type="ARBA" id="ARBA00022989"/>
    </source>
</evidence>
<evidence type="ECO:0000256" key="11">
    <source>
        <dbReference type="RuleBase" id="RU079119"/>
    </source>
</evidence>
<evidence type="ECO:0000256" key="8">
    <source>
        <dbReference type="ARBA" id="ARBA00023315"/>
    </source>
</evidence>
<evidence type="ECO:0000256" key="1">
    <source>
        <dbReference type="ARBA" id="ARBA00004141"/>
    </source>
</evidence>
<dbReference type="PROSITE" id="PS50216">
    <property type="entry name" value="DHHC"/>
    <property type="match status" value="1"/>
</dbReference>
<keyword evidence="5 11" id="KW-0472">Membrane</keyword>
<comment type="domain">
    <text evidence="11">The DHHC domain is required for palmitoyltransferase activity.</text>
</comment>
<evidence type="ECO:0000256" key="5">
    <source>
        <dbReference type="ARBA" id="ARBA00023136"/>
    </source>
</evidence>
<keyword evidence="3 11" id="KW-0812">Transmembrane</keyword>
<comment type="similarity">
    <text evidence="9">Belongs to the DHHC palmitoyltransferase family. PFA5 subfamily.</text>
</comment>
<keyword evidence="15" id="KW-1185">Reference proteome</keyword>
<keyword evidence="7" id="KW-0449">Lipoprotein</keyword>
<evidence type="ECO:0000313" key="15">
    <source>
        <dbReference type="Proteomes" id="UP000284842"/>
    </source>
</evidence>
<organism evidence="14 15">
    <name type="scientific">Panaeolus cyanescens</name>
    <dbReference type="NCBI Taxonomy" id="181874"/>
    <lineage>
        <taxon>Eukaryota</taxon>
        <taxon>Fungi</taxon>
        <taxon>Dikarya</taxon>
        <taxon>Basidiomycota</taxon>
        <taxon>Agaricomycotina</taxon>
        <taxon>Agaricomycetes</taxon>
        <taxon>Agaricomycetidae</taxon>
        <taxon>Agaricales</taxon>
        <taxon>Agaricineae</taxon>
        <taxon>Galeropsidaceae</taxon>
        <taxon>Panaeolus</taxon>
    </lineage>
</organism>
<comment type="caution">
    <text evidence="14">The sequence shown here is derived from an EMBL/GenBank/DDBJ whole genome shotgun (WGS) entry which is preliminary data.</text>
</comment>
<dbReference type="AlphaFoldDB" id="A0A409YBS9"/>
<dbReference type="Pfam" id="PF01529">
    <property type="entry name" value="DHHC"/>
    <property type="match status" value="1"/>
</dbReference>
<dbReference type="InterPro" id="IPR039859">
    <property type="entry name" value="PFA4/ZDH16/20/ERF2-like"/>
</dbReference>
<evidence type="ECO:0000256" key="7">
    <source>
        <dbReference type="ARBA" id="ARBA00023288"/>
    </source>
</evidence>
<evidence type="ECO:0000256" key="12">
    <source>
        <dbReference type="SAM" id="MobiDB-lite"/>
    </source>
</evidence>
<dbReference type="GO" id="GO:0006612">
    <property type="term" value="P:protein targeting to membrane"/>
    <property type="evidence" value="ECO:0007669"/>
    <property type="project" value="TreeGrafter"/>
</dbReference>
<comment type="catalytic activity">
    <reaction evidence="10 11">
        <text>L-cysteinyl-[protein] + hexadecanoyl-CoA = S-hexadecanoyl-L-cysteinyl-[protein] + CoA</text>
        <dbReference type="Rhea" id="RHEA:36683"/>
        <dbReference type="Rhea" id="RHEA-COMP:10131"/>
        <dbReference type="Rhea" id="RHEA-COMP:11032"/>
        <dbReference type="ChEBI" id="CHEBI:29950"/>
        <dbReference type="ChEBI" id="CHEBI:57287"/>
        <dbReference type="ChEBI" id="CHEBI:57379"/>
        <dbReference type="ChEBI" id="CHEBI:74151"/>
        <dbReference type="EC" id="2.3.1.225"/>
    </reaction>
</comment>
<keyword evidence="2 11" id="KW-0808">Transferase</keyword>
<protein>
    <recommendedName>
        <fullName evidence="11">Palmitoyltransferase</fullName>
        <ecNumber evidence="11">2.3.1.225</ecNumber>
    </recommendedName>
</protein>
<sequence length="359" mass="40908">MSPRDRRPPLVSFSSTELESFTSTTSPYDPKSPSDDSDALKKRWYHYLPLCCTVFFILAPHPSWLYVLVDFHLQTLNRPVLFITHLSVSYLLTFLAFSSLIVLVARDPGPVSVPPSRYETTPNDDGEEMGLMDALNDDDDFSAPGKWCRKCWLTILVDHHCPWLGAKCIGHRTYPAFVHFLTCISLLSLYIAVVSGNALWYAFHNPLSIHEYTPIHELALTFMGAAFFIIIGSFAAYHIYLTFTNQTTIENITPFILLRHLPPLPATGHTLSDPPLEPELSGPQRRLVKDAHQQIYLYDIGWRNNFSQVFGWNRPYGWVYRLWYGGASKGDGKTFPRNPRSQELLARLATELVKLDANR</sequence>
<gene>
    <name evidence="14" type="ORF">CVT24_004516</name>
</gene>
<evidence type="ECO:0000256" key="6">
    <source>
        <dbReference type="ARBA" id="ARBA00023139"/>
    </source>
</evidence>
<dbReference type="PANTHER" id="PTHR22883">
    <property type="entry name" value="ZINC FINGER DHHC DOMAIN CONTAINING PROTEIN"/>
    <property type="match status" value="1"/>
</dbReference>
<proteinExistence type="inferred from homology"/>
<accession>A0A409YBS9</accession>
<feature type="transmembrane region" description="Helical" evidence="11">
    <location>
        <begin position="81"/>
        <end position="105"/>
    </location>
</feature>
<keyword evidence="4 11" id="KW-1133">Transmembrane helix</keyword>
<evidence type="ECO:0000313" key="14">
    <source>
        <dbReference type="EMBL" id="PPR00455.1"/>
    </source>
</evidence>